<dbReference type="Proteomes" id="UP000769528">
    <property type="component" value="Unassembled WGS sequence"/>
</dbReference>
<reference evidence="1" key="2">
    <citation type="submission" date="2021-01" db="EMBL/GenBank/DDBJ databases">
        <authorList>
            <person name="Schikora-Tamarit M.A."/>
        </authorList>
    </citation>
    <scope>NUCLEOTIDE SEQUENCE</scope>
    <source>
        <strain evidence="1">CBS6341</strain>
    </source>
</reference>
<dbReference type="EMBL" id="JAEUBF010000753">
    <property type="protein sequence ID" value="KAH3675533.1"/>
    <property type="molecule type" value="Genomic_DNA"/>
</dbReference>
<reference evidence="1" key="1">
    <citation type="journal article" date="2021" name="Open Biol.">
        <title>Shared evolutionary footprints suggest mitochondrial oxidative damage underlies multiple complex I losses in fungi.</title>
        <authorList>
            <person name="Schikora-Tamarit M.A."/>
            <person name="Marcet-Houben M."/>
            <person name="Nosek J."/>
            <person name="Gabaldon T."/>
        </authorList>
    </citation>
    <scope>NUCLEOTIDE SEQUENCE</scope>
    <source>
        <strain evidence="1">CBS6341</strain>
    </source>
</reference>
<keyword evidence="2" id="KW-1185">Reference proteome</keyword>
<dbReference type="AlphaFoldDB" id="A0A9P8PNS7"/>
<comment type="caution">
    <text evidence="1">The sequence shown here is derived from an EMBL/GenBank/DDBJ whole genome shotgun (WGS) entry which is preliminary data.</text>
</comment>
<evidence type="ECO:0000313" key="2">
    <source>
        <dbReference type="Proteomes" id="UP000769528"/>
    </source>
</evidence>
<gene>
    <name evidence="1" type="ORF">WICMUC_002622</name>
</gene>
<proteinExistence type="predicted"/>
<sequence>MLLLTKLDCLPVNMEDMVHILMVLKPSNNFFRSSFDHPSLMDSIILGFLKDLGDLSDEDSSSRFPFFLSTLLTSVIVLLLPSAFSNSFNLFSLYGSTGALKDSNGNRPLGESYSTL</sequence>
<name>A0A9P8PNS7_9ASCO</name>
<protein>
    <submittedName>
        <fullName evidence="1">Uncharacterized protein</fullName>
    </submittedName>
</protein>
<accession>A0A9P8PNS7</accession>
<organism evidence="1 2">
    <name type="scientific">Wickerhamomyces mucosus</name>
    <dbReference type="NCBI Taxonomy" id="1378264"/>
    <lineage>
        <taxon>Eukaryota</taxon>
        <taxon>Fungi</taxon>
        <taxon>Dikarya</taxon>
        <taxon>Ascomycota</taxon>
        <taxon>Saccharomycotina</taxon>
        <taxon>Saccharomycetes</taxon>
        <taxon>Phaffomycetales</taxon>
        <taxon>Wickerhamomycetaceae</taxon>
        <taxon>Wickerhamomyces</taxon>
    </lineage>
</organism>
<evidence type="ECO:0000313" key="1">
    <source>
        <dbReference type="EMBL" id="KAH3675533.1"/>
    </source>
</evidence>